<dbReference type="AlphaFoldDB" id="A0A401PVR5"/>
<dbReference type="GO" id="GO:0005730">
    <property type="term" value="C:nucleolus"/>
    <property type="evidence" value="ECO:0007669"/>
    <property type="project" value="TreeGrafter"/>
</dbReference>
<dbReference type="STRING" id="75743.A0A401PVR5"/>
<dbReference type="GO" id="GO:0003723">
    <property type="term" value="F:RNA binding"/>
    <property type="evidence" value="ECO:0007669"/>
    <property type="project" value="TreeGrafter"/>
</dbReference>
<evidence type="ECO:0008006" key="3">
    <source>
        <dbReference type="Google" id="ProtNLM"/>
    </source>
</evidence>
<gene>
    <name evidence="1" type="ORF">scyTo_0019974</name>
</gene>
<dbReference type="OMA" id="MERGQHF"/>
<keyword evidence="2" id="KW-1185">Reference proteome</keyword>
<dbReference type="EMBL" id="BFAA01015465">
    <property type="protein sequence ID" value="GCB77254.1"/>
    <property type="molecule type" value="Genomic_DNA"/>
</dbReference>
<dbReference type="PANTHER" id="PTHR12311:SF7">
    <property type="entry name" value="ACTIVATOR OF BASAL TRANSCRIPTION 1"/>
    <property type="match status" value="1"/>
</dbReference>
<name>A0A401PVR5_SCYTO</name>
<comment type="caution">
    <text evidence="1">The sequence shown here is derived from an EMBL/GenBank/DDBJ whole genome shotgun (WGS) entry which is preliminary data.</text>
</comment>
<evidence type="ECO:0000313" key="2">
    <source>
        <dbReference type="Proteomes" id="UP000288216"/>
    </source>
</evidence>
<organism evidence="1 2">
    <name type="scientific">Scyliorhinus torazame</name>
    <name type="common">Cloudy catshark</name>
    <name type="synonym">Catulus torazame</name>
    <dbReference type="NCBI Taxonomy" id="75743"/>
    <lineage>
        <taxon>Eukaryota</taxon>
        <taxon>Metazoa</taxon>
        <taxon>Chordata</taxon>
        <taxon>Craniata</taxon>
        <taxon>Vertebrata</taxon>
        <taxon>Chondrichthyes</taxon>
        <taxon>Elasmobranchii</taxon>
        <taxon>Galeomorphii</taxon>
        <taxon>Galeoidea</taxon>
        <taxon>Carcharhiniformes</taxon>
        <taxon>Scyliorhinidae</taxon>
        <taxon>Scyliorhinus</taxon>
    </lineage>
</organism>
<dbReference type="GO" id="GO:0000480">
    <property type="term" value="P:endonucleolytic cleavage in 5'-ETS of tricistronic rRNA transcript (SSU-rRNA, 5.8S rRNA, LSU-rRNA)"/>
    <property type="evidence" value="ECO:0007669"/>
    <property type="project" value="TreeGrafter"/>
</dbReference>
<sequence>TRGSRGKKNGKRRGKSFTEGWVEFQNKAVAKRVAASLHNAPIGTRKRSRFHDDLWNIKYLHRFKWTHLSERLAYEKLVHRQRMRAEVSQAKRETNFFLQNVEKSKGLEKLQEVKKKKGQEWEEKHWHFQQRATETEIQASKAAGLRSKARELGTIAEHHRKSQSNVTLLAKIFNPSTAQE</sequence>
<dbReference type="GO" id="GO:0000447">
    <property type="term" value="P:endonucleolytic cleavage in ITS1 to separate SSU-rRNA from 5.8S rRNA and LSU-rRNA from tricistronic rRNA transcript (SSU-rRNA, 5.8S rRNA, LSU-rRNA)"/>
    <property type="evidence" value="ECO:0007669"/>
    <property type="project" value="TreeGrafter"/>
</dbReference>
<evidence type="ECO:0000313" key="1">
    <source>
        <dbReference type="EMBL" id="GCB77254.1"/>
    </source>
</evidence>
<proteinExistence type="predicted"/>
<feature type="non-terminal residue" evidence="1">
    <location>
        <position position="1"/>
    </location>
</feature>
<accession>A0A401PVR5</accession>
<protein>
    <recommendedName>
        <fullName evidence="3">Activator of basal transcription 1</fullName>
    </recommendedName>
</protein>
<dbReference type="Proteomes" id="UP000288216">
    <property type="component" value="Unassembled WGS sequence"/>
</dbReference>
<dbReference type="GO" id="GO:0034462">
    <property type="term" value="P:small-subunit processome assembly"/>
    <property type="evidence" value="ECO:0007669"/>
    <property type="project" value="TreeGrafter"/>
</dbReference>
<dbReference type="GO" id="GO:0000472">
    <property type="term" value="P:endonucleolytic cleavage to generate mature 5'-end of SSU-rRNA from (SSU-rRNA, 5.8S rRNA, LSU-rRNA)"/>
    <property type="evidence" value="ECO:0007669"/>
    <property type="project" value="TreeGrafter"/>
</dbReference>
<reference evidence="1 2" key="1">
    <citation type="journal article" date="2018" name="Nat. Ecol. Evol.">
        <title>Shark genomes provide insights into elasmobranch evolution and the origin of vertebrates.</title>
        <authorList>
            <person name="Hara Y"/>
            <person name="Yamaguchi K"/>
            <person name="Onimaru K"/>
            <person name="Kadota M"/>
            <person name="Koyanagi M"/>
            <person name="Keeley SD"/>
            <person name="Tatsumi K"/>
            <person name="Tanaka K"/>
            <person name="Motone F"/>
            <person name="Kageyama Y"/>
            <person name="Nozu R"/>
            <person name="Adachi N"/>
            <person name="Nishimura O"/>
            <person name="Nakagawa R"/>
            <person name="Tanegashima C"/>
            <person name="Kiyatake I"/>
            <person name="Matsumoto R"/>
            <person name="Murakumo K"/>
            <person name="Nishida K"/>
            <person name="Terakita A"/>
            <person name="Kuratani S"/>
            <person name="Sato K"/>
            <person name="Hyodo S Kuraku.S."/>
        </authorList>
    </citation>
    <scope>NUCLEOTIDE SEQUENCE [LARGE SCALE GENOMIC DNA]</scope>
</reference>
<dbReference type="OrthoDB" id="287393at2759"/>
<dbReference type="InterPro" id="IPR039119">
    <property type="entry name" value="ABT1/Esf2"/>
</dbReference>
<dbReference type="PANTHER" id="PTHR12311">
    <property type="entry name" value="ACTIVATOR OF BASAL TRANSCRIPTION 1"/>
    <property type="match status" value="1"/>
</dbReference>